<reference evidence="2" key="1">
    <citation type="submission" date="2018-02" db="EMBL/GenBank/DDBJ databases">
        <title>Rhizophora mucronata_Transcriptome.</title>
        <authorList>
            <person name="Meera S.P."/>
            <person name="Sreeshan A."/>
            <person name="Augustine A."/>
        </authorList>
    </citation>
    <scope>NUCLEOTIDE SEQUENCE</scope>
    <source>
        <tissue evidence="2">Leaf</tissue>
    </source>
</reference>
<feature type="transmembrane region" description="Helical" evidence="1">
    <location>
        <begin position="21"/>
        <end position="44"/>
    </location>
</feature>
<dbReference type="EMBL" id="GGEC01084677">
    <property type="protein sequence ID" value="MBX65161.1"/>
    <property type="molecule type" value="Transcribed_RNA"/>
</dbReference>
<keyword evidence="1" id="KW-1133">Transmembrane helix</keyword>
<keyword evidence="1" id="KW-0812">Transmembrane</keyword>
<sequence length="57" mass="6731">MLCMQYSILQVPISTDILTKARIWTLTMFLHSLFFFSCLIHYVIAVKGDYLRIAQLY</sequence>
<protein>
    <submittedName>
        <fullName evidence="2">Uncharacterized protein</fullName>
    </submittedName>
</protein>
<keyword evidence="1" id="KW-0472">Membrane</keyword>
<evidence type="ECO:0000256" key="1">
    <source>
        <dbReference type="SAM" id="Phobius"/>
    </source>
</evidence>
<dbReference type="AlphaFoldDB" id="A0A2P2QDU8"/>
<name>A0A2P2QDU8_RHIMU</name>
<proteinExistence type="predicted"/>
<evidence type="ECO:0000313" key="2">
    <source>
        <dbReference type="EMBL" id="MBX65161.1"/>
    </source>
</evidence>
<organism evidence="2">
    <name type="scientific">Rhizophora mucronata</name>
    <name type="common">Asiatic mangrove</name>
    <dbReference type="NCBI Taxonomy" id="61149"/>
    <lineage>
        <taxon>Eukaryota</taxon>
        <taxon>Viridiplantae</taxon>
        <taxon>Streptophyta</taxon>
        <taxon>Embryophyta</taxon>
        <taxon>Tracheophyta</taxon>
        <taxon>Spermatophyta</taxon>
        <taxon>Magnoliopsida</taxon>
        <taxon>eudicotyledons</taxon>
        <taxon>Gunneridae</taxon>
        <taxon>Pentapetalae</taxon>
        <taxon>rosids</taxon>
        <taxon>fabids</taxon>
        <taxon>Malpighiales</taxon>
        <taxon>Rhizophoraceae</taxon>
        <taxon>Rhizophora</taxon>
    </lineage>
</organism>
<accession>A0A2P2QDU8</accession>